<dbReference type="EMBL" id="CAJRAY010000044">
    <property type="protein sequence ID" value="CAG5086731.1"/>
    <property type="molecule type" value="Genomic_DNA"/>
</dbReference>
<dbReference type="EC" id="3.-.-.-" evidence="4"/>
<dbReference type="RefSeq" id="WP_213484538.1">
    <property type="nucleotide sequence ID" value="NZ_CAJRAY010000044.1"/>
</dbReference>
<dbReference type="SUPFAM" id="SSF56784">
    <property type="entry name" value="HAD-like"/>
    <property type="match status" value="1"/>
</dbReference>
<dbReference type="InterPro" id="IPR023214">
    <property type="entry name" value="HAD_sf"/>
</dbReference>
<dbReference type="InterPro" id="IPR051400">
    <property type="entry name" value="HAD-like_hydrolase"/>
</dbReference>
<dbReference type="Gene3D" id="3.40.50.1000">
    <property type="entry name" value="HAD superfamily/HAD-like"/>
    <property type="match status" value="1"/>
</dbReference>
<organism evidence="4 5">
    <name type="scientific">Thermobacillus xylanilyticus</name>
    <dbReference type="NCBI Taxonomy" id="76633"/>
    <lineage>
        <taxon>Bacteria</taxon>
        <taxon>Bacillati</taxon>
        <taxon>Bacillota</taxon>
        <taxon>Bacilli</taxon>
        <taxon>Bacillales</taxon>
        <taxon>Paenibacillaceae</taxon>
        <taxon>Thermobacillus</taxon>
    </lineage>
</organism>
<dbReference type="InterPro" id="IPR036412">
    <property type="entry name" value="HAD-like_sf"/>
</dbReference>
<evidence type="ECO:0000256" key="3">
    <source>
        <dbReference type="ARBA" id="ARBA00022842"/>
    </source>
</evidence>
<dbReference type="PRINTS" id="PR00413">
    <property type="entry name" value="HADHALOGNASE"/>
</dbReference>
<protein>
    <submittedName>
        <fullName evidence="4">Uncharacterized HAD-hydrolase</fullName>
        <ecNumber evidence="4">3.-.-.-</ecNumber>
    </submittedName>
</protein>
<dbReference type="SFLD" id="SFLDG01129">
    <property type="entry name" value="C1.5:_HAD__Beta-PGM__Phosphata"/>
    <property type="match status" value="1"/>
</dbReference>
<dbReference type="Gene3D" id="1.20.120.1600">
    <property type="match status" value="1"/>
</dbReference>
<accession>A0ABM8V4F0</accession>
<dbReference type="Pfam" id="PF00702">
    <property type="entry name" value="Hydrolase"/>
    <property type="match status" value="1"/>
</dbReference>
<evidence type="ECO:0000313" key="4">
    <source>
        <dbReference type="EMBL" id="CAG5086731.1"/>
    </source>
</evidence>
<evidence type="ECO:0000256" key="2">
    <source>
        <dbReference type="ARBA" id="ARBA00022801"/>
    </source>
</evidence>
<dbReference type="NCBIfam" id="TIGR01549">
    <property type="entry name" value="HAD-SF-IA-v1"/>
    <property type="match status" value="1"/>
</dbReference>
<name>A0ABM8V4F0_THEXY</name>
<keyword evidence="3" id="KW-0460">Magnesium</keyword>
<reference evidence="4 5" key="1">
    <citation type="submission" date="2021-04" db="EMBL/GenBank/DDBJ databases">
        <authorList>
            <person name="Rakotoarivonina H."/>
        </authorList>
    </citation>
    <scope>NUCLEOTIDE SEQUENCE [LARGE SCALE GENOMIC DNA]</scope>
    <source>
        <strain evidence="4 5">XE</strain>
    </source>
</reference>
<dbReference type="Proteomes" id="UP000681526">
    <property type="component" value="Unassembled WGS sequence"/>
</dbReference>
<keyword evidence="2 4" id="KW-0378">Hydrolase</keyword>
<evidence type="ECO:0000313" key="5">
    <source>
        <dbReference type="Proteomes" id="UP000681526"/>
    </source>
</evidence>
<dbReference type="InterPro" id="IPR006439">
    <property type="entry name" value="HAD-SF_hydro_IA"/>
</dbReference>
<evidence type="ECO:0000256" key="1">
    <source>
        <dbReference type="ARBA" id="ARBA00001946"/>
    </source>
</evidence>
<dbReference type="GO" id="GO:0016787">
    <property type="term" value="F:hydrolase activity"/>
    <property type="evidence" value="ECO:0007669"/>
    <property type="project" value="UniProtKB-KW"/>
</dbReference>
<dbReference type="PANTHER" id="PTHR46470">
    <property type="entry name" value="N-ACYLNEURAMINATE-9-PHOSPHATASE"/>
    <property type="match status" value="1"/>
</dbReference>
<keyword evidence="5" id="KW-1185">Reference proteome</keyword>
<proteinExistence type="predicted"/>
<comment type="caution">
    <text evidence="4">The sequence shown here is derived from an EMBL/GenBank/DDBJ whole genome shotgun (WGS) entry which is preliminary data.</text>
</comment>
<dbReference type="SFLD" id="SFLDS00003">
    <property type="entry name" value="Haloacid_Dehalogenase"/>
    <property type="match status" value="1"/>
</dbReference>
<gene>
    <name evidence="4" type="primary">txxe 2079</name>
    <name evidence="4" type="ORF">TXXE_10195</name>
</gene>
<sequence>MSGNARRRAVFFDLDDTLYDQLEPFRTALRVFGPAIGRISEETLYRRFRHHSDALWEPYCAGRLPLDAMRVERIRRALAEFGVEAEEGDCRKFQEAYQEGQYRIRPHSGAEACLGELEAAGCLLGVVTNGPGPHQARKLEALGIERFIPRTRWFISGEIGIAKPDPALFAHVNRVTGTRPETSVLVGDSPVNDVEGAAGAGWRTVWFNARGSAAEPRPAADLTADGFTDLARRILGLLAQPRPERE</sequence>
<comment type="cofactor">
    <cofactor evidence="1">
        <name>Mg(2+)</name>
        <dbReference type="ChEBI" id="CHEBI:18420"/>
    </cofactor>
</comment>